<dbReference type="Proteomes" id="UP000316639">
    <property type="component" value="Unassembled WGS sequence"/>
</dbReference>
<feature type="signal peptide" evidence="1">
    <location>
        <begin position="1"/>
        <end position="29"/>
    </location>
</feature>
<keyword evidence="3" id="KW-1185">Reference proteome</keyword>
<gene>
    <name evidence="2" type="ORF">FKR81_27870</name>
</gene>
<dbReference type="Gene3D" id="1.50.10.10">
    <property type="match status" value="1"/>
</dbReference>
<dbReference type="InterPro" id="IPR006311">
    <property type="entry name" value="TAT_signal"/>
</dbReference>
<name>A0A563EML9_9PSEU</name>
<comment type="caution">
    <text evidence="2">The sequence shown here is derived from an EMBL/GenBank/DDBJ whole genome shotgun (WGS) entry which is preliminary data.</text>
</comment>
<sequence>MTPQPGSYPGLTRRTLLVSAVAAAGTAFAGNGSATAAPALALRSGSNTLNADFAWARKRALDWVQTGKPGTIPSYWAGLTNRPAFYSRDVAHQMLGAHLLGLDAENISMLKVFATSATERRRWYPLWAFQFDGGIYRTDYKSDDNFVREVPAVFELTEKGVRQYLWTGNRAYVDDAALWKYYTNSVTYFIGAHDDNRNGVADEDGTGKIFQGVASYNENGEGLLEAGDGIASQYQALLAYSIAQQARGDEAGAQASARKAANLRAHFEKNWWSASANRYIRGFTKAGARTNFGKENSWFLPMKGLTAPGPRTDAYLDFVHKSVSDLPPFNIEAYTYLPETFFRWGRVDQAWKWFRYVADSRAAYPEVSYTTIGNIAEGLLGIEPNAPASALSTVPQLPSAVPWLELDHVPLGAHDLAVRHDGNKTSALTHHAGPRPLAWTAQFAGRYESVLVNGQRQPAKVSVVEGRTLSSVTITVAPGAKATAAV</sequence>
<dbReference type="PROSITE" id="PS51318">
    <property type="entry name" value="TAT"/>
    <property type="match status" value="1"/>
</dbReference>
<dbReference type="SUPFAM" id="SSF48208">
    <property type="entry name" value="Six-hairpin glycosidases"/>
    <property type="match status" value="1"/>
</dbReference>
<evidence type="ECO:0000313" key="3">
    <source>
        <dbReference type="Proteomes" id="UP000316639"/>
    </source>
</evidence>
<organism evidence="2 3">
    <name type="scientific">Lentzea tibetensis</name>
    <dbReference type="NCBI Taxonomy" id="2591470"/>
    <lineage>
        <taxon>Bacteria</taxon>
        <taxon>Bacillati</taxon>
        <taxon>Actinomycetota</taxon>
        <taxon>Actinomycetes</taxon>
        <taxon>Pseudonocardiales</taxon>
        <taxon>Pseudonocardiaceae</taxon>
        <taxon>Lentzea</taxon>
    </lineage>
</organism>
<accession>A0A563EML9</accession>
<protein>
    <submittedName>
        <fullName evidence="2">Uncharacterized protein</fullName>
    </submittedName>
</protein>
<dbReference type="GO" id="GO:0005975">
    <property type="term" value="P:carbohydrate metabolic process"/>
    <property type="evidence" value="ECO:0007669"/>
    <property type="project" value="InterPro"/>
</dbReference>
<dbReference type="OrthoDB" id="49490at2"/>
<evidence type="ECO:0000256" key="1">
    <source>
        <dbReference type="SAM" id="SignalP"/>
    </source>
</evidence>
<evidence type="ECO:0000313" key="2">
    <source>
        <dbReference type="EMBL" id="TWP48417.1"/>
    </source>
</evidence>
<dbReference type="RefSeq" id="WP_146356117.1">
    <property type="nucleotide sequence ID" value="NZ_VOBR01000020.1"/>
</dbReference>
<keyword evidence="1" id="KW-0732">Signal</keyword>
<dbReference type="EMBL" id="VOBR01000020">
    <property type="protein sequence ID" value="TWP48417.1"/>
    <property type="molecule type" value="Genomic_DNA"/>
</dbReference>
<dbReference type="InterPro" id="IPR008928">
    <property type="entry name" value="6-hairpin_glycosidase_sf"/>
</dbReference>
<dbReference type="AlphaFoldDB" id="A0A563EML9"/>
<feature type="chain" id="PRO_5038926558" evidence="1">
    <location>
        <begin position="30"/>
        <end position="486"/>
    </location>
</feature>
<proteinExistence type="predicted"/>
<reference evidence="2 3" key="1">
    <citation type="submission" date="2019-07" db="EMBL/GenBank/DDBJ databases">
        <title>Lentzea xizangensis sp. nov., isolated from Qinghai-Tibetan Plateau Soils.</title>
        <authorList>
            <person name="Huang J."/>
        </authorList>
    </citation>
    <scope>NUCLEOTIDE SEQUENCE [LARGE SCALE GENOMIC DNA]</scope>
    <source>
        <strain evidence="2 3">FXJ1.1311</strain>
    </source>
</reference>
<dbReference type="InterPro" id="IPR012341">
    <property type="entry name" value="6hp_glycosidase-like_sf"/>
</dbReference>